<organism evidence="1 2">
    <name type="scientific">Athelia psychrophila</name>
    <dbReference type="NCBI Taxonomy" id="1759441"/>
    <lineage>
        <taxon>Eukaryota</taxon>
        <taxon>Fungi</taxon>
        <taxon>Dikarya</taxon>
        <taxon>Basidiomycota</taxon>
        <taxon>Agaricomycotina</taxon>
        <taxon>Agaricomycetes</taxon>
        <taxon>Agaricomycetidae</taxon>
        <taxon>Atheliales</taxon>
        <taxon>Atheliaceae</taxon>
        <taxon>Athelia</taxon>
    </lineage>
</organism>
<gene>
    <name evidence="1" type="ORF">FIBSPDRAFT_707799</name>
</gene>
<feature type="non-terminal residue" evidence="1">
    <location>
        <position position="1"/>
    </location>
</feature>
<evidence type="ECO:0000313" key="2">
    <source>
        <dbReference type="Proteomes" id="UP000076532"/>
    </source>
</evidence>
<name>A0A165YEH3_9AGAM</name>
<reference evidence="1 2" key="1">
    <citation type="journal article" date="2016" name="Mol. Biol. Evol.">
        <title>Comparative Genomics of Early-Diverging Mushroom-Forming Fungi Provides Insights into the Origins of Lignocellulose Decay Capabilities.</title>
        <authorList>
            <person name="Nagy L.G."/>
            <person name="Riley R."/>
            <person name="Tritt A."/>
            <person name="Adam C."/>
            <person name="Daum C."/>
            <person name="Floudas D."/>
            <person name="Sun H."/>
            <person name="Yadav J.S."/>
            <person name="Pangilinan J."/>
            <person name="Larsson K.H."/>
            <person name="Matsuura K."/>
            <person name="Barry K."/>
            <person name="Labutti K."/>
            <person name="Kuo R."/>
            <person name="Ohm R.A."/>
            <person name="Bhattacharya S.S."/>
            <person name="Shirouzu T."/>
            <person name="Yoshinaga Y."/>
            <person name="Martin F.M."/>
            <person name="Grigoriev I.V."/>
            <person name="Hibbett D.S."/>
        </authorList>
    </citation>
    <scope>NUCLEOTIDE SEQUENCE [LARGE SCALE GENOMIC DNA]</scope>
    <source>
        <strain evidence="1 2">CBS 109695</strain>
    </source>
</reference>
<dbReference type="EMBL" id="KV417699">
    <property type="protein sequence ID" value="KZP09475.1"/>
    <property type="molecule type" value="Genomic_DNA"/>
</dbReference>
<evidence type="ECO:0000313" key="1">
    <source>
        <dbReference type="EMBL" id="KZP09475.1"/>
    </source>
</evidence>
<sequence length="255" mass="28921">LHETFGGHNLAYYKKELLQDTERPKRTMVSFSLVSMHALPLILAKALPTGVARQKISKLSAKIAVEWKAMSTEEKHTATDHLVEEVNDLRQTKAVGARHLPTVIFNDTHKTLTNMEKEIHNLHARTGVEITLFAVWTKTANYLRPFVITTSERGGDFFHAALGQSVSEVAIHMEAYHIAGLKEEVTGIAVPRMYYVNFPDKITAKYCVVIDNWPLKKFCSPADLSTKNEVEVLMQAWTKGSAKFRRLSDEEWAQW</sequence>
<keyword evidence="2" id="KW-1185">Reference proteome</keyword>
<protein>
    <submittedName>
        <fullName evidence="1">Uncharacterized protein</fullName>
    </submittedName>
</protein>
<dbReference type="Proteomes" id="UP000076532">
    <property type="component" value="Unassembled WGS sequence"/>
</dbReference>
<proteinExistence type="predicted"/>
<dbReference type="OrthoDB" id="3267359at2759"/>
<dbReference type="STRING" id="436010.A0A165YEH3"/>
<feature type="non-terminal residue" evidence="1">
    <location>
        <position position="255"/>
    </location>
</feature>
<dbReference type="AlphaFoldDB" id="A0A165YEH3"/>
<accession>A0A165YEH3</accession>